<dbReference type="Proteomes" id="UP001165136">
    <property type="component" value="Unassembled WGS sequence"/>
</dbReference>
<dbReference type="RefSeq" id="WP_285486661.1">
    <property type="nucleotide sequence ID" value="NZ_BSTI01000004.1"/>
</dbReference>
<dbReference type="PANTHER" id="PTHR46438">
    <property type="entry name" value="ALPHA/BETA-HYDROLASES SUPERFAMILY PROTEIN"/>
    <property type="match status" value="1"/>
</dbReference>
<evidence type="ECO:0000313" key="3">
    <source>
        <dbReference type="Proteomes" id="UP001165136"/>
    </source>
</evidence>
<dbReference type="Gene3D" id="3.40.50.1820">
    <property type="entry name" value="alpha/beta hydrolase"/>
    <property type="match status" value="1"/>
</dbReference>
<feature type="domain" description="AB hydrolase-1" evidence="1">
    <location>
        <begin position="28"/>
        <end position="268"/>
    </location>
</feature>
<accession>A0A9W6VG17</accession>
<evidence type="ECO:0000313" key="2">
    <source>
        <dbReference type="EMBL" id="GLY65469.1"/>
    </source>
</evidence>
<dbReference type="AlphaFoldDB" id="A0A9W6VG17"/>
<name>A0A9W6VG17_9PSEU</name>
<dbReference type="InterPro" id="IPR000639">
    <property type="entry name" value="Epox_hydrolase-like"/>
</dbReference>
<keyword evidence="2" id="KW-0378">Hydrolase</keyword>
<dbReference type="Pfam" id="PF12697">
    <property type="entry name" value="Abhydrolase_6"/>
    <property type="match status" value="1"/>
</dbReference>
<keyword evidence="3" id="KW-1185">Reference proteome</keyword>
<gene>
    <name evidence="2" type="ORF">Atai01_20880</name>
</gene>
<dbReference type="InterPro" id="IPR000073">
    <property type="entry name" value="AB_hydrolase_1"/>
</dbReference>
<dbReference type="PANTHER" id="PTHR46438:SF11">
    <property type="entry name" value="LIPASE-RELATED"/>
    <property type="match status" value="1"/>
</dbReference>
<reference evidence="2" key="1">
    <citation type="submission" date="2023-03" db="EMBL/GenBank/DDBJ databases">
        <title>Amycolatopsis taiwanensis NBRC 103393.</title>
        <authorList>
            <person name="Ichikawa N."/>
            <person name="Sato H."/>
            <person name="Tonouchi N."/>
        </authorList>
    </citation>
    <scope>NUCLEOTIDE SEQUENCE</scope>
    <source>
        <strain evidence="2">NBRC 103393</strain>
    </source>
</reference>
<sequence>MTTVEIAPKVSRGAYELVYREAGSGPVLVMLHGSGPGVSGMSNYAANLPVLARTFRTIVVDMPGFGDSPEVPYTKPYPEHAAEAVVSLLDDLGVDKAHLVGNSMGGFVALETAFAHPERVDRMVLMGPGGIAAEIFSPPVSEGARRLFDFMSSPSEAAMRAWVDTMVSNPASVSEEVIRERTERALAPGAIKRMRNVFASLGKPSAHGPMWTRTGRISHRTLVTWGRDDRMLPLEGAFFATRRMPNADLHIFANCGHWAQVERKEAFEALLAEFLTAP</sequence>
<dbReference type="PRINTS" id="PR00111">
    <property type="entry name" value="ABHYDROLASE"/>
</dbReference>
<protein>
    <submittedName>
        <fullName evidence="2">Alpha/beta hydrolase</fullName>
    </submittedName>
</protein>
<dbReference type="GO" id="GO:0016787">
    <property type="term" value="F:hydrolase activity"/>
    <property type="evidence" value="ECO:0007669"/>
    <property type="project" value="UniProtKB-KW"/>
</dbReference>
<dbReference type="InterPro" id="IPR029058">
    <property type="entry name" value="AB_hydrolase_fold"/>
</dbReference>
<organism evidence="2 3">
    <name type="scientific">Amycolatopsis taiwanensis</name>
    <dbReference type="NCBI Taxonomy" id="342230"/>
    <lineage>
        <taxon>Bacteria</taxon>
        <taxon>Bacillati</taxon>
        <taxon>Actinomycetota</taxon>
        <taxon>Actinomycetes</taxon>
        <taxon>Pseudonocardiales</taxon>
        <taxon>Pseudonocardiaceae</taxon>
        <taxon>Amycolatopsis</taxon>
    </lineage>
</organism>
<dbReference type="PRINTS" id="PR00412">
    <property type="entry name" value="EPOXHYDRLASE"/>
</dbReference>
<proteinExistence type="predicted"/>
<comment type="caution">
    <text evidence="2">The sequence shown here is derived from an EMBL/GenBank/DDBJ whole genome shotgun (WGS) entry which is preliminary data.</text>
</comment>
<evidence type="ECO:0000259" key="1">
    <source>
        <dbReference type="Pfam" id="PF12697"/>
    </source>
</evidence>
<dbReference type="EMBL" id="BSTI01000004">
    <property type="protein sequence ID" value="GLY65469.1"/>
    <property type="molecule type" value="Genomic_DNA"/>
</dbReference>
<dbReference type="SUPFAM" id="SSF53474">
    <property type="entry name" value="alpha/beta-Hydrolases"/>
    <property type="match status" value="1"/>
</dbReference>